<comment type="similarity">
    <text evidence="1 5">Belongs to the peptidase S8 family.</text>
</comment>
<feature type="signal peptide" evidence="8">
    <location>
        <begin position="1"/>
        <end position="26"/>
    </location>
</feature>
<feature type="compositionally biased region" description="Pro residues" evidence="6">
    <location>
        <begin position="144"/>
        <end position="154"/>
    </location>
</feature>
<dbReference type="AlphaFoldDB" id="A0A4R0GI21"/>
<feature type="domain" description="Peptidase S8/S53" evidence="9">
    <location>
        <begin position="192"/>
        <end position="439"/>
    </location>
</feature>
<evidence type="ECO:0000256" key="5">
    <source>
        <dbReference type="PROSITE-ProRule" id="PRU01240"/>
    </source>
</evidence>
<evidence type="ECO:0000256" key="8">
    <source>
        <dbReference type="SAM" id="SignalP"/>
    </source>
</evidence>
<evidence type="ECO:0000313" key="10">
    <source>
        <dbReference type="EMBL" id="TCB96786.1"/>
    </source>
</evidence>
<evidence type="ECO:0000256" key="2">
    <source>
        <dbReference type="ARBA" id="ARBA00022670"/>
    </source>
</evidence>
<keyword evidence="7" id="KW-0472">Membrane</keyword>
<keyword evidence="4" id="KW-0720">Serine protease</keyword>
<dbReference type="InterPro" id="IPR050131">
    <property type="entry name" value="Peptidase_S8_subtilisin-like"/>
</dbReference>
<dbReference type="Gene3D" id="3.40.50.200">
    <property type="entry name" value="Peptidase S8/S53 domain"/>
    <property type="match status" value="1"/>
</dbReference>
<keyword evidence="7" id="KW-0812">Transmembrane</keyword>
<feature type="chain" id="PRO_5039621364" evidence="8">
    <location>
        <begin position="27"/>
        <end position="500"/>
    </location>
</feature>
<evidence type="ECO:0000259" key="9">
    <source>
        <dbReference type="Pfam" id="PF00082"/>
    </source>
</evidence>
<feature type="region of interest" description="Disordered" evidence="6">
    <location>
        <begin position="115"/>
        <end position="174"/>
    </location>
</feature>
<evidence type="ECO:0000256" key="6">
    <source>
        <dbReference type="SAM" id="MobiDB-lite"/>
    </source>
</evidence>
<organism evidence="10 11">
    <name type="scientific">Micromonospora zingiberis</name>
    <dbReference type="NCBI Taxonomy" id="2053011"/>
    <lineage>
        <taxon>Bacteria</taxon>
        <taxon>Bacillati</taxon>
        <taxon>Actinomycetota</taxon>
        <taxon>Actinomycetes</taxon>
        <taxon>Micromonosporales</taxon>
        <taxon>Micromonosporaceae</taxon>
        <taxon>Micromonospora</taxon>
    </lineage>
</organism>
<dbReference type="Pfam" id="PF00082">
    <property type="entry name" value="Peptidase_S8"/>
    <property type="match status" value="1"/>
</dbReference>
<dbReference type="GO" id="GO:0006508">
    <property type="term" value="P:proteolysis"/>
    <property type="evidence" value="ECO:0007669"/>
    <property type="project" value="UniProtKB-KW"/>
</dbReference>
<gene>
    <name evidence="10" type="ORF">E0H26_14300</name>
</gene>
<evidence type="ECO:0000256" key="4">
    <source>
        <dbReference type="ARBA" id="ARBA00022825"/>
    </source>
</evidence>
<comment type="caution">
    <text evidence="10">The sequence shown here is derived from an EMBL/GenBank/DDBJ whole genome shotgun (WGS) entry which is preliminary data.</text>
</comment>
<evidence type="ECO:0000256" key="7">
    <source>
        <dbReference type="SAM" id="Phobius"/>
    </source>
</evidence>
<reference evidence="10 11" key="1">
    <citation type="submission" date="2019-02" db="EMBL/GenBank/DDBJ databases">
        <title>Jishengella sp. nov., isolated from a root of Zingiber montanum.</title>
        <authorList>
            <person name="Kuncharoen N."/>
            <person name="Kudo T."/>
            <person name="Masahiro Y."/>
            <person name="Ohkuma M."/>
            <person name="Tanasupawat S."/>
        </authorList>
    </citation>
    <scope>NUCLEOTIDE SEQUENCE [LARGE SCALE GENOMIC DNA]</scope>
    <source>
        <strain evidence="10 11">PLAI 1-1</strain>
    </source>
</reference>
<evidence type="ECO:0000256" key="1">
    <source>
        <dbReference type="ARBA" id="ARBA00011073"/>
    </source>
</evidence>
<sequence length="500" mass="49296">MLAKRPNVGRLLAGVAAVCCLVVAMAGTAAAQKAPPDPQAYVKYYVVTAAYQGQPENLTEIATRFLGSGERSAEIYNLNAGRVQPDGKSLTDPARLNRGWYLVLPWDAVGEGVEYGQVPSGTKSPTKAPSPTGTARPSASPSPSGSPSPSPSPSPTGTKAAPGCTAVAGSSSRSDWAQMRLAADGAWDLSRGNGVMVAVVDSGVDGGLQQLSGRVAVGADVTVGNGRGDTDCLGTGTAMASIIAGNAGVQQAPVGLAPDATVLPVRMVGKSGNARATDAANAIEVAVSAGASVLALGSHVDLAAPAVTASITTALNHDVIVVAGAPTKPVTLPSPTEPKATGALLLVGGVGADNKLVDEYQPDTVEVVAPGADVTGIGPGDAGPLSYTGTRFAVAFVAGQAALVRAAYPELSAVQVEQRIQGTADAVGGDTPDTGYGAGMINPAVSLARTIEGEQPTGTGVSGGGGGGGGGVATLVLIGVALVGGGAFLALGLHRRRAYS</sequence>
<dbReference type="PRINTS" id="PR00723">
    <property type="entry name" value="SUBTILISIN"/>
</dbReference>
<dbReference type="InterPro" id="IPR015500">
    <property type="entry name" value="Peptidase_S8_subtilisin-rel"/>
</dbReference>
<feature type="compositionally biased region" description="Low complexity" evidence="6">
    <location>
        <begin position="129"/>
        <end position="143"/>
    </location>
</feature>
<evidence type="ECO:0000256" key="3">
    <source>
        <dbReference type="ARBA" id="ARBA00022801"/>
    </source>
</evidence>
<protein>
    <submittedName>
        <fullName evidence="10">Peptidase S8 and S53 subtilisin kexin sedolisin</fullName>
    </submittedName>
</protein>
<keyword evidence="8" id="KW-0732">Signal</keyword>
<proteinExistence type="inferred from homology"/>
<dbReference type="RefSeq" id="WP_131304099.1">
    <property type="nucleotide sequence ID" value="NZ_SJJR01000008.1"/>
</dbReference>
<dbReference type="PANTHER" id="PTHR43806">
    <property type="entry name" value="PEPTIDASE S8"/>
    <property type="match status" value="1"/>
</dbReference>
<feature type="transmembrane region" description="Helical" evidence="7">
    <location>
        <begin position="472"/>
        <end position="493"/>
    </location>
</feature>
<dbReference type="InterPro" id="IPR000209">
    <property type="entry name" value="Peptidase_S8/S53_dom"/>
</dbReference>
<name>A0A4R0GI21_9ACTN</name>
<dbReference type="Proteomes" id="UP000292274">
    <property type="component" value="Unassembled WGS sequence"/>
</dbReference>
<keyword evidence="2" id="KW-0645">Protease</keyword>
<dbReference type="PANTHER" id="PTHR43806:SF11">
    <property type="entry name" value="CEREVISIN-RELATED"/>
    <property type="match status" value="1"/>
</dbReference>
<keyword evidence="7" id="KW-1133">Transmembrane helix</keyword>
<dbReference type="GO" id="GO:0004252">
    <property type="term" value="F:serine-type endopeptidase activity"/>
    <property type="evidence" value="ECO:0007669"/>
    <property type="project" value="InterPro"/>
</dbReference>
<dbReference type="PROSITE" id="PS51892">
    <property type="entry name" value="SUBTILASE"/>
    <property type="match status" value="1"/>
</dbReference>
<keyword evidence="11" id="KW-1185">Reference proteome</keyword>
<comment type="caution">
    <text evidence="5">Lacks conserved residue(s) required for the propagation of feature annotation.</text>
</comment>
<keyword evidence="3" id="KW-0378">Hydrolase</keyword>
<evidence type="ECO:0000313" key="11">
    <source>
        <dbReference type="Proteomes" id="UP000292274"/>
    </source>
</evidence>
<accession>A0A4R0GI21</accession>
<dbReference type="SUPFAM" id="SSF52743">
    <property type="entry name" value="Subtilisin-like"/>
    <property type="match status" value="1"/>
</dbReference>
<dbReference type="InterPro" id="IPR036852">
    <property type="entry name" value="Peptidase_S8/S53_dom_sf"/>
</dbReference>
<dbReference type="OrthoDB" id="8444614at2"/>
<dbReference type="EMBL" id="SJJR01000008">
    <property type="protein sequence ID" value="TCB96786.1"/>
    <property type="molecule type" value="Genomic_DNA"/>
</dbReference>